<dbReference type="SUPFAM" id="SSF55073">
    <property type="entry name" value="Nucleotide cyclase"/>
    <property type="match status" value="1"/>
</dbReference>
<dbReference type="Pfam" id="PF00990">
    <property type="entry name" value="GGDEF"/>
    <property type="match status" value="1"/>
</dbReference>
<organism evidence="7 8">
    <name type="scientific">Stutzerimonas stutzeri</name>
    <name type="common">Pseudomonas stutzeri</name>
    <dbReference type="NCBI Taxonomy" id="316"/>
    <lineage>
        <taxon>Bacteria</taxon>
        <taxon>Pseudomonadati</taxon>
        <taxon>Pseudomonadota</taxon>
        <taxon>Gammaproteobacteria</taxon>
        <taxon>Pseudomonadales</taxon>
        <taxon>Pseudomonadaceae</taxon>
        <taxon>Stutzerimonas</taxon>
    </lineage>
</organism>
<dbReference type="InterPro" id="IPR014710">
    <property type="entry name" value="RmlC-like_jellyroll"/>
</dbReference>
<dbReference type="InterPro" id="IPR029787">
    <property type="entry name" value="Nucleotide_cyclase"/>
</dbReference>
<dbReference type="GO" id="GO:0005886">
    <property type="term" value="C:plasma membrane"/>
    <property type="evidence" value="ECO:0007669"/>
    <property type="project" value="UniProtKB-SubCell"/>
</dbReference>
<dbReference type="GO" id="GO:0043709">
    <property type="term" value="P:cell adhesion involved in single-species biofilm formation"/>
    <property type="evidence" value="ECO:0007669"/>
    <property type="project" value="TreeGrafter"/>
</dbReference>
<dbReference type="InterPro" id="IPR000595">
    <property type="entry name" value="cNMP-bd_dom"/>
</dbReference>
<gene>
    <name evidence="7" type="ORF">PS273GM_14000</name>
</gene>
<feature type="domain" description="GGDEF" evidence="6">
    <location>
        <begin position="180"/>
        <end position="311"/>
    </location>
</feature>
<dbReference type="PANTHER" id="PTHR45138:SF9">
    <property type="entry name" value="DIGUANYLATE CYCLASE DGCM-RELATED"/>
    <property type="match status" value="1"/>
</dbReference>
<accession>A0A172WSC2</accession>
<evidence type="ECO:0000256" key="4">
    <source>
        <dbReference type="ARBA" id="ARBA00034247"/>
    </source>
</evidence>
<dbReference type="AlphaFoldDB" id="A0A172WSC2"/>
<dbReference type="InterPro" id="IPR018490">
    <property type="entry name" value="cNMP-bd_dom_sf"/>
</dbReference>
<evidence type="ECO:0000313" key="8">
    <source>
        <dbReference type="Proteomes" id="UP000077787"/>
    </source>
</evidence>
<dbReference type="Pfam" id="PF00027">
    <property type="entry name" value="cNMP_binding"/>
    <property type="match status" value="1"/>
</dbReference>
<evidence type="ECO:0000256" key="2">
    <source>
        <dbReference type="ARBA" id="ARBA00004533"/>
    </source>
</evidence>
<dbReference type="GO" id="GO:0052621">
    <property type="term" value="F:diguanylate cyclase activity"/>
    <property type="evidence" value="ECO:0007669"/>
    <property type="project" value="UniProtKB-EC"/>
</dbReference>
<dbReference type="EMBL" id="CP015641">
    <property type="protein sequence ID" value="ANF26185.1"/>
    <property type="molecule type" value="Genomic_DNA"/>
</dbReference>
<protein>
    <recommendedName>
        <fullName evidence="3">diguanylate cyclase</fullName>
        <ecNumber evidence="3">2.7.7.65</ecNumber>
    </recommendedName>
</protein>
<dbReference type="InterPro" id="IPR050469">
    <property type="entry name" value="Diguanylate_Cyclase"/>
</dbReference>
<dbReference type="SMART" id="SM00267">
    <property type="entry name" value="GGDEF"/>
    <property type="match status" value="1"/>
</dbReference>
<dbReference type="InterPro" id="IPR000160">
    <property type="entry name" value="GGDEF_dom"/>
</dbReference>
<dbReference type="PANTHER" id="PTHR45138">
    <property type="entry name" value="REGULATORY COMPONENTS OF SENSORY TRANSDUCTION SYSTEM"/>
    <property type="match status" value="1"/>
</dbReference>
<dbReference type="RefSeq" id="WP_064481702.1">
    <property type="nucleotide sequence ID" value="NZ_CP015641.1"/>
</dbReference>
<sequence length="311" mass="34734">MNPANWRVEMQHLRQARLLDRVDEPCLRLLQEVFEPCTAKPGEILLSPHVHNHYLYLVLGGELAVHLDSLEGSPVRSIGPGDCAGEISFMDDLPPSAYVLALADSVLLRVHRRSMQLLTRSPQLMQNLAELLCQRVRLSDRLIINSEQNANIDKLTGSFNRRWLEHIYGRESARCALGGQPLSLLMLDVDRFKEYNDKLGHLAGDHALCLVVNTLGKLLRPADSLVRYGGEEFVVLLPEMTIGDARNVAERLRRSLEDVASFHSPIGLLPGVTISIGVAPMRLNDDLDSLINVADRALYRAKEQGRNRVCG</sequence>
<dbReference type="OrthoDB" id="9812260at2"/>
<dbReference type="PROSITE" id="PS50042">
    <property type="entry name" value="CNMP_BINDING_3"/>
    <property type="match status" value="1"/>
</dbReference>
<dbReference type="GO" id="GO:1902201">
    <property type="term" value="P:negative regulation of bacterial-type flagellum-dependent cell motility"/>
    <property type="evidence" value="ECO:0007669"/>
    <property type="project" value="TreeGrafter"/>
</dbReference>
<comment type="subcellular location">
    <subcellularLocation>
        <location evidence="2">Cell inner membrane</location>
    </subcellularLocation>
</comment>
<name>A0A172WSC2_STUST</name>
<evidence type="ECO:0000256" key="1">
    <source>
        <dbReference type="ARBA" id="ARBA00001946"/>
    </source>
</evidence>
<dbReference type="FunFam" id="3.30.70.270:FF:000001">
    <property type="entry name" value="Diguanylate cyclase domain protein"/>
    <property type="match status" value="1"/>
</dbReference>
<dbReference type="Gene3D" id="3.30.70.270">
    <property type="match status" value="1"/>
</dbReference>
<dbReference type="PROSITE" id="PS50887">
    <property type="entry name" value="GGDEF"/>
    <property type="match status" value="1"/>
</dbReference>
<dbReference type="Gene3D" id="2.60.120.10">
    <property type="entry name" value="Jelly Rolls"/>
    <property type="match status" value="1"/>
</dbReference>
<comment type="catalytic activity">
    <reaction evidence="4">
        <text>2 GTP = 3',3'-c-di-GMP + 2 diphosphate</text>
        <dbReference type="Rhea" id="RHEA:24898"/>
        <dbReference type="ChEBI" id="CHEBI:33019"/>
        <dbReference type="ChEBI" id="CHEBI:37565"/>
        <dbReference type="ChEBI" id="CHEBI:58805"/>
        <dbReference type="EC" id="2.7.7.65"/>
    </reaction>
</comment>
<evidence type="ECO:0000259" key="5">
    <source>
        <dbReference type="PROSITE" id="PS50042"/>
    </source>
</evidence>
<dbReference type="NCBIfam" id="TIGR00254">
    <property type="entry name" value="GGDEF"/>
    <property type="match status" value="1"/>
</dbReference>
<dbReference type="InterPro" id="IPR043128">
    <property type="entry name" value="Rev_trsase/Diguanyl_cyclase"/>
</dbReference>
<proteinExistence type="predicted"/>
<reference evidence="7 8" key="1">
    <citation type="submission" date="2016-05" db="EMBL/GenBank/DDBJ databases">
        <title>Genome sequence of Pseudomonas stutzeri 273 and identification of the exopolysaccharide biosynthesis locus.</title>
        <authorList>
            <person name="Wu S."/>
            <person name="Sun C."/>
        </authorList>
    </citation>
    <scope>NUCLEOTIDE SEQUENCE [LARGE SCALE GENOMIC DNA]</scope>
    <source>
        <strain evidence="7 8">273</strain>
    </source>
</reference>
<evidence type="ECO:0000313" key="7">
    <source>
        <dbReference type="EMBL" id="ANF26185.1"/>
    </source>
</evidence>
<evidence type="ECO:0000259" key="6">
    <source>
        <dbReference type="PROSITE" id="PS50887"/>
    </source>
</evidence>
<feature type="domain" description="Cyclic nucleotide-binding" evidence="5">
    <location>
        <begin position="18"/>
        <end position="118"/>
    </location>
</feature>
<comment type="cofactor">
    <cofactor evidence="1">
        <name>Mg(2+)</name>
        <dbReference type="ChEBI" id="CHEBI:18420"/>
    </cofactor>
</comment>
<dbReference type="SMART" id="SM00100">
    <property type="entry name" value="cNMP"/>
    <property type="match status" value="1"/>
</dbReference>
<dbReference type="Proteomes" id="UP000077787">
    <property type="component" value="Chromosome"/>
</dbReference>
<evidence type="ECO:0000256" key="3">
    <source>
        <dbReference type="ARBA" id="ARBA00012528"/>
    </source>
</evidence>
<dbReference type="SUPFAM" id="SSF51206">
    <property type="entry name" value="cAMP-binding domain-like"/>
    <property type="match status" value="1"/>
</dbReference>
<dbReference type="CDD" id="cd01949">
    <property type="entry name" value="GGDEF"/>
    <property type="match status" value="1"/>
</dbReference>
<dbReference type="EC" id="2.7.7.65" evidence="3"/>
<dbReference type="CDD" id="cd00038">
    <property type="entry name" value="CAP_ED"/>
    <property type="match status" value="1"/>
</dbReference>
<dbReference type="eggNOG" id="COG3706">
    <property type="taxonomic scope" value="Bacteria"/>
</dbReference>